<dbReference type="RefSeq" id="WP_011826121.1">
    <property type="nucleotide sequence ID" value="NC_008820.1"/>
</dbReference>
<dbReference type="SUPFAM" id="SSF53335">
    <property type="entry name" value="S-adenosyl-L-methionine-dependent methyltransferases"/>
    <property type="match status" value="1"/>
</dbReference>
<dbReference type="InterPro" id="IPR030390">
    <property type="entry name" value="MeTrfase_TrmA_AS"/>
</dbReference>
<feature type="binding site" evidence="4">
    <location>
        <position position="325"/>
    </location>
    <ligand>
        <name>S-adenosyl-L-methionine</name>
        <dbReference type="ChEBI" id="CHEBI:59789"/>
    </ligand>
</feature>
<dbReference type="Proteomes" id="UP000002274">
    <property type="component" value="Chromosome"/>
</dbReference>
<protein>
    <submittedName>
        <fullName evidence="7">SAM-dependent methyltransferase</fullName>
    </submittedName>
</protein>
<reference evidence="7 8" key="1">
    <citation type="journal article" date="2007" name="PLoS Genet.">
        <title>Patterns and implications of gene gain and loss in the evolution of Prochlorococcus.</title>
        <authorList>
            <person name="Kettler G.C."/>
            <person name="Martiny A.C."/>
            <person name="Huang K."/>
            <person name="Zucker J."/>
            <person name="Coleman M.L."/>
            <person name="Rodrigue S."/>
            <person name="Chen F."/>
            <person name="Lapidus A."/>
            <person name="Ferriera S."/>
            <person name="Johnson J."/>
            <person name="Steglich C."/>
            <person name="Church G.M."/>
            <person name="Richardson P."/>
            <person name="Chisholm S.W."/>
        </authorList>
    </citation>
    <scope>NUCLEOTIDE SEQUENCE [LARGE SCALE GENOMIC DNA]</scope>
    <source>
        <strain evidence="7 8">MIT 9303</strain>
    </source>
</reference>
<dbReference type="BioCyc" id="PMAR59922:G1G80-1280-MONOMER"/>
<feature type="binding site" evidence="4">
    <location>
        <position position="391"/>
    </location>
    <ligand>
        <name>S-adenosyl-L-methionine</name>
        <dbReference type="ChEBI" id="CHEBI:59789"/>
    </ligand>
</feature>
<dbReference type="InterPro" id="IPR012340">
    <property type="entry name" value="NA-bd_OB-fold"/>
</dbReference>
<keyword evidence="1 4" id="KW-0489">Methyltransferase</keyword>
<dbReference type="PROSITE" id="PS51687">
    <property type="entry name" value="SAM_MT_RNA_M5U"/>
    <property type="match status" value="1"/>
</dbReference>
<dbReference type="Gene3D" id="3.40.50.150">
    <property type="entry name" value="Vaccinia Virus protein VP39"/>
    <property type="match status" value="1"/>
</dbReference>
<dbReference type="CDD" id="cd02440">
    <property type="entry name" value="AdoMet_MTases"/>
    <property type="match status" value="1"/>
</dbReference>
<feature type="binding site" evidence="4">
    <location>
        <position position="295"/>
    </location>
    <ligand>
        <name>S-adenosyl-L-methionine</name>
        <dbReference type="ChEBI" id="CHEBI:59789"/>
    </ligand>
</feature>
<feature type="active site" evidence="5">
    <location>
        <position position="418"/>
    </location>
</feature>
<dbReference type="SUPFAM" id="SSF50249">
    <property type="entry name" value="Nucleic acid-binding proteins"/>
    <property type="match status" value="1"/>
</dbReference>
<dbReference type="InterPro" id="IPR041698">
    <property type="entry name" value="Methyltransf_25"/>
</dbReference>
<dbReference type="Pfam" id="PF13649">
    <property type="entry name" value="Methyltransf_25"/>
    <property type="match status" value="1"/>
</dbReference>
<dbReference type="PROSITE" id="PS50926">
    <property type="entry name" value="TRAM"/>
    <property type="match status" value="1"/>
</dbReference>
<dbReference type="Gene3D" id="2.40.50.140">
    <property type="entry name" value="Nucleic acid-binding proteins"/>
    <property type="match status" value="1"/>
</dbReference>
<sequence>MTSSTNSSLTSTPTPGDKVEITCVDLDRHGNGLARWNNWVVIVNDLLPGERAQIEFVRRHRNQFLARKVHSIETVSSRRQPPCKIAKECGGCSIQHLNDHGQSLLKQSHLREILLRLGQLDNKIEPIMTDYTRALGYRNRALIPLYRNREGQLLMGYYRRGSHQIIDLNRCPVLDRGIDQYLAWIKDDLQQQNWPADSDLSSGEGVRHLGIRIGQKTRQVLITLVSSTTELSGLHQQANDWYRRWPEVKGITLNIQRQRNNLVLGQETILLAGDLDIEEHFCNLSLLLSTTTFFQVNTIQAERIVLKLLKWLSTTLPDINIIDAYCGIGTISLPIAAAGYHVIGLELHAEAIAQANKNALRNNLGNASFLCGDVSLLLAKILQHHDVLVLDPPRKGLDQMVIKTILSVRPERVAYLSCDPATLARDLKQLIVPNGPYQIDQLQPIDFFPQTMHIECLALLIRISS</sequence>
<comment type="similarity">
    <text evidence="4">Belongs to the class I-like SAM-binding methyltransferase superfamily. RNA M5U methyltransferase family.</text>
</comment>
<gene>
    <name evidence="7" type="primary">trmA</name>
    <name evidence="7" type="ordered locus">P9303_14811</name>
</gene>
<evidence type="ECO:0000256" key="1">
    <source>
        <dbReference type="ARBA" id="ARBA00022603"/>
    </source>
</evidence>
<dbReference type="Gene3D" id="2.40.50.1070">
    <property type="match status" value="1"/>
</dbReference>
<dbReference type="PROSITE" id="PS01231">
    <property type="entry name" value="TRMA_2"/>
    <property type="match status" value="1"/>
</dbReference>
<evidence type="ECO:0000313" key="7">
    <source>
        <dbReference type="EMBL" id="ABM78227.1"/>
    </source>
</evidence>
<feature type="domain" description="TRAM" evidence="6">
    <location>
        <begin position="12"/>
        <end position="70"/>
    </location>
</feature>
<dbReference type="InterPro" id="IPR030391">
    <property type="entry name" value="MeTrfase_TrmA_CS"/>
</dbReference>
<dbReference type="GO" id="GO:0070041">
    <property type="term" value="F:rRNA (uridine-C5-)-methyltransferase activity"/>
    <property type="evidence" value="ECO:0007669"/>
    <property type="project" value="TreeGrafter"/>
</dbReference>
<dbReference type="KEGG" id="pmf:P9303_14811"/>
<evidence type="ECO:0000256" key="3">
    <source>
        <dbReference type="ARBA" id="ARBA00022691"/>
    </source>
</evidence>
<evidence type="ECO:0000256" key="2">
    <source>
        <dbReference type="ARBA" id="ARBA00022679"/>
    </source>
</evidence>
<proteinExistence type="inferred from homology"/>
<keyword evidence="3 4" id="KW-0949">S-adenosyl-L-methionine</keyword>
<name>A2C9R7_PROM3</name>
<evidence type="ECO:0000313" key="8">
    <source>
        <dbReference type="Proteomes" id="UP000002274"/>
    </source>
</evidence>
<dbReference type="STRING" id="59922.P9303_14811"/>
<dbReference type="InterPro" id="IPR029063">
    <property type="entry name" value="SAM-dependent_MTases_sf"/>
</dbReference>
<feature type="active site" description="Nucleophile" evidence="4">
    <location>
        <position position="418"/>
    </location>
</feature>
<dbReference type="PANTHER" id="PTHR11061">
    <property type="entry name" value="RNA M5U METHYLTRANSFERASE"/>
    <property type="match status" value="1"/>
</dbReference>
<dbReference type="PROSITE" id="PS01230">
    <property type="entry name" value="TRMA_1"/>
    <property type="match status" value="1"/>
</dbReference>
<dbReference type="AlphaFoldDB" id="A2C9R7"/>
<dbReference type="NCBIfam" id="TIGR00479">
    <property type="entry name" value="rumA"/>
    <property type="match status" value="1"/>
</dbReference>
<accession>A2C9R7</accession>
<evidence type="ECO:0000256" key="4">
    <source>
        <dbReference type="PROSITE-ProRule" id="PRU01024"/>
    </source>
</evidence>
<dbReference type="PANTHER" id="PTHR11061:SF30">
    <property type="entry name" value="TRNA (URACIL(54)-C(5))-METHYLTRANSFERASE"/>
    <property type="match status" value="1"/>
</dbReference>
<evidence type="ECO:0000259" key="6">
    <source>
        <dbReference type="PROSITE" id="PS50926"/>
    </source>
</evidence>
<dbReference type="EMBL" id="CP000554">
    <property type="protein sequence ID" value="ABM78227.1"/>
    <property type="molecule type" value="Genomic_DNA"/>
</dbReference>
<organism evidence="7 8">
    <name type="scientific">Prochlorococcus marinus (strain MIT 9303)</name>
    <dbReference type="NCBI Taxonomy" id="59922"/>
    <lineage>
        <taxon>Bacteria</taxon>
        <taxon>Bacillati</taxon>
        <taxon>Cyanobacteriota</taxon>
        <taxon>Cyanophyceae</taxon>
        <taxon>Synechococcales</taxon>
        <taxon>Prochlorococcaceae</taxon>
        <taxon>Prochlorococcus</taxon>
    </lineage>
</organism>
<keyword evidence="2 4" id="KW-0808">Transferase</keyword>
<dbReference type="InterPro" id="IPR002792">
    <property type="entry name" value="TRAM_dom"/>
</dbReference>
<feature type="binding site" evidence="4">
    <location>
        <position position="346"/>
    </location>
    <ligand>
        <name>S-adenosyl-L-methionine</name>
        <dbReference type="ChEBI" id="CHEBI:59789"/>
    </ligand>
</feature>
<evidence type="ECO:0000256" key="5">
    <source>
        <dbReference type="PROSITE-ProRule" id="PRU10015"/>
    </source>
</evidence>
<dbReference type="HOGENOM" id="CLU_014689_7_0_3"/>
<dbReference type="InterPro" id="IPR010280">
    <property type="entry name" value="U5_MeTrfase_fam"/>
</dbReference>
<dbReference type="Pfam" id="PF05958">
    <property type="entry name" value="tRNA_U5-meth_tr"/>
    <property type="match status" value="1"/>
</dbReference>
<dbReference type="GO" id="GO:0070475">
    <property type="term" value="P:rRNA base methylation"/>
    <property type="evidence" value="ECO:0007669"/>
    <property type="project" value="TreeGrafter"/>
</dbReference>